<dbReference type="Pfam" id="PF00462">
    <property type="entry name" value="Glutaredoxin"/>
    <property type="match status" value="1"/>
</dbReference>
<dbReference type="EMBL" id="AAUV01000041">
    <property type="protein sequence ID" value="EAV39792.1"/>
    <property type="molecule type" value="Genomic_DNA"/>
</dbReference>
<evidence type="ECO:0000256" key="5">
    <source>
        <dbReference type="ARBA" id="ARBA00022982"/>
    </source>
</evidence>
<dbReference type="GO" id="GO:0045454">
    <property type="term" value="P:cell redox homeostasis"/>
    <property type="evidence" value="ECO:0007669"/>
    <property type="project" value="InterPro"/>
</dbReference>
<dbReference type="InterPro" id="IPR002109">
    <property type="entry name" value="Glutaredoxin"/>
</dbReference>
<evidence type="ECO:0000256" key="7">
    <source>
        <dbReference type="ARBA" id="ARBA00023284"/>
    </source>
</evidence>
<dbReference type="NCBIfam" id="TIGR02194">
    <property type="entry name" value="GlrX_NrdH"/>
    <property type="match status" value="1"/>
</dbReference>
<dbReference type="PROSITE" id="PS51354">
    <property type="entry name" value="GLUTAREDOXIN_2"/>
    <property type="match status" value="1"/>
</dbReference>
<dbReference type="CDD" id="cd02976">
    <property type="entry name" value="NrdH"/>
    <property type="match status" value="1"/>
</dbReference>
<gene>
    <name evidence="9" type="primary">nrdH</name>
    <name evidence="9" type="ORF">OENOO_46026</name>
</gene>
<keyword evidence="4" id="KW-0813">Transport</keyword>
<evidence type="ECO:0000313" key="9">
    <source>
        <dbReference type="EMBL" id="EAV39792.1"/>
    </source>
</evidence>
<protein>
    <recommendedName>
        <fullName evidence="3">Glutaredoxin-like protein NrdH</fullName>
    </recommendedName>
</protein>
<dbReference type="InterPro" id="IPR036249">
    <property type="entry name" value="Thioredoxin-like_sf"/>
</dbReference>
<accession>A0NI98</accession>
<dbReference type="InterPro" id="IPR051548">
    <property type="entry name" value="Grx-like_ET"/>
</dbReference>
<dbReference type="PANTHER" id="PTHR34386">
    <property type="entry name" value="GLUTAREDOXIN"/>
    <property type="match status" value="1"/>
</dbReference>
<evidence type="ECO:0000259" key="8">
    <source>
        <dbReference type="Pfam" id="PF00462"/>
    </source>
</evidence>
<dbReference type="Proteomes" id="UP000003346">
    <property type="component" value="Unassembled WGS sequence"/>
</dbReference>
<evidence type="ECO:0000256" key="4">
    <source>
        <dbReference type="ARBA" id="ARBA00022448"/>
    </source>
</evidence>
<comment type="function">
    <text evidence="1">Electron transport system for the ribonucleotide reductase system NrdEF.</text>
</comment>
<dbReference type="Gene3D" id="3.40.30.10">
    <property type="entry name" value="Glutaredoxin"/>
    <property type="match status" value="1"/>
</dbReference>
<feature type="domain" description="Glutaredoxin" evidence="8">
    <location>
        <begin position="5"/>
        <end position="60"/>
    </location>
</feature>
<evidence type="ECO:0000256" key="6">
    <source>
        <dbReference type="ARBA" id="ARBA00023157"/>
    </source>
</evidence>
<comment type="caution">
    <text evidence="9">The sequence shown here is derived from an EMBL/GenBank/DDBJ whole genome shotgun (WGS) entry which is preliminary data.</text>
</comment>
<dbReference type="SUPFAM" id="SSF52833">
    <property type="entry name" value="Thioredoxin-like"/>
    <property type="match status" value="1"/>
</dbReference>
<evidence type="ECO:0000313" key="10">
    <source>
        <dbReference type="Proteomes" id="UP000003346"/>
    </source>
</evidence>
<evidence type="ECO:0000256" key="2">
    <source>
        <dbReference type="ARBA" id="ARBA00007787"/>
    </source>
</evidence>
<sequence length="82" mass="9132">MMADITVYTKNNCVQCKMTKKFLTSMNIDFKEINIDEHPELIAQLKAEGHRQTPVVKISGFDSFSGFRPDALKKVVAAKAAA</sequence>
<dbReference type="HOGENOM" id="CLU_026126_9_0_9"/>
<dbReference type="InterPro" id="IPR011909">
    <property type="entry name" value="GlrX_NrdH"/>
</dbReference>
<reference evidence="9 10" key="1">
    <citation type="submission" date="2006-11" db="EMBL/GenBank/DDBJ databases">
        <authorList>
            <consortium name="Laboratoire de Microbiologie (Universite Bourgogne)"/>
            <consortium name="GENOME Express"/>
            <consortium name="UMR Oenologie Ampelologie (Universite Bordeaux 2)"/>
            <person name="Guzzo J."/>
        </authorList>
    </citation>
    <scope>NUCLEOTIDE SEQUENCE [LARGE SCALE GENOMIC DNA]</scope>
    <source>
        <strain evidence="9 10">ATCC BAA-1163</strain>
    </source>
</reference>
<keyword evidence="6" id="KW-1015">Disulfide bond</keyword>
<dbReference type="AlphaFoldDB" id="A0NI98"/>
<dbReference type="GO" id="GO:0009055">
    <property type="term" value="F:electron transfer activity"/>
    <property type="evidence" value="ECO:0007669"/>
    <property type="project" value="TreeGrafter"/>
</dbReference>
<comment type="similarity">
    <text evidence="2">Belongs to the glutaredoxin family.</text>
</comment>
<name>A0NI98_OENOE</name>
<dbReference type="PANTHER" id="PTHR34386:SF1">
    <property type="entry name" value="GLUTAREDOXIN-LIKE PROTEIN NRDH"/>
    <property type="match status" value="1"/>
</dbReference>
<organism evidence="9 10">
    <name type="scientific">Oenococcus oeni ATCC BAA-1163</name>
    <dbReference type="NCBI Taxonomy" id="379360"/>
    <lineage>
        <taxon>Bacteria</taxon>
        <taxon>Bacillati</taxon>
        <taxon>Bacillota</taxon>
        <taxon>Bacilli</taxon>
        <taxon>Lactobacillales</taxon>
        <taxon>Lactobacillaceae</taxon>
        <taxon>Oenococcus</taxon>
    </lineage>
</organism>
<proteinExistence type="inferred from homology"/>
<evidence type="ECO:0000256" key="1">
    <source>
        <dbReference type="ARBA" id="ARBA00002292"/>
    </source>
</evidence>
<evidence type="ECO:0000256" key="3">
    <source>
        <dbReference type="ARBA" id="ARBA00017945"/>
    </source>
</evidence>
<keyword evidence="7" id="KW-0676">Redox-active center</keyword>
<keyword evidence="5" id="KW-0249">Electron transport</keyword>